<reference evidence="2" key="1">
    <citation type="submission" date="2016-11" db="UniProtKB">
        <authorList>
            <consortium name="WormBaseParasite"/>
        </authorList>
    </citation>
    <scope>IDENTIFICATION</scope>
    <source>
        <strain evidence="2">KR3021</strain>
    </source>
</reference>
<organism evidence="1 2">
    <name type="scientific">Rhabditophanes sp. KR3021</name>
    <dbReference type="NCBI Taxonomy" id="114890"/>
    <lineage>
        <taxon>Eukaryota</taxon>
        <taxon>Metazoa</taxon>
        <taxon>Ecdysozoa</taxon>
        <taxon>Nematoda</taxon>
        <taxon>Chromadorea</taxon>
        <taxon>Rhabditida</taxon>
        <taxon>Tylenchina</taxon>
        <taxon>Panagrolaimomorpha</taxon>
        <taxon>Strongyloidoidea</taxon>
        <taxon>Alloionematidae</taxon>
        <taxon>Rhabditophanes</taxon>
    </lineage>
</organism>
<accession>A0AC35UEZ9</accession>
<name>A0AC35UEZ9_9BILA</name>
<evidence type="ECO:0000313" key="1">
    <source>
        <dbReference type="Proteomes" id="UP000095286"/>
    </source>
</evidence>
<dbReference type="WBParaSite" id="RSKR_0001084650.1">
    <property type="protein sequence ID" value="RSKR_0001084650.1"/>
    <property type="gene ID" value="RSKR_0001084650"/>
</dbReference>
<protein>
    <submittedName>
        <fullName evidence="2">Serpentine Receptor, class T</fullName>
    </submittedName>
</protein>
<evidence type="ECO:0000313" key="2">
    <source>
        <dbReference type="WBParaSite" id="RSKR_0001084650.1"/>
    </source>
</evidence>
<dbReference type="Proteomes" id="UP000095286">
    <property type="component" value="Unplaced"/>
</dbReference>
<sequence length="337" mass="38422">MWNSFRSYFAIDTKSLISYTFWVYAILIFIVRCSGLSTLEFTAYKRVIYLFVASDIIYNAIQITNQHAYEQTNSYVFFIVHGPSLYMNETMRSLLVISEIQAYMVGMSNNLVAFVFRYCLIVRSYCLTKLQFIVLIIVNIIWNHGFYFLAFIESQKPTNTQIEASKKALSPEFFIGTEGEPLQSTLVFNPTSVISYIGLTHICMSCVIVFVGLSITFIKIQAALIENKQIMTKSTRQLQKQVTLVMSIHVITSLILFGIPMSITVFNIILNVNTNDRGYGHIFMIIMVWPIVVNPICSIILIGPCFKKFCSILHIHTDGSNPKRRISQTTLGSMFAI</sequence>
<proteinExistence type="predicted"/>